<evidence type="ECO:0008006" key="2">
    <source>
        <dbReference type="Google" id="ProtNLM"/>
    </source>
</evidence>
<sequence>MRMKINVNLDVETVKMIKNYPNRSRMIETAIL</sequence>
<dbReference type="EMBL" id="BART01008044">
    <property type="protein sequence ID" value="GAG67803.1"/>
    <property type="molecule type" value="Genomic_DNA"/>
</dbReference>
<feature type="non-terminal residue" evidence="1">
    <location>
        <position position="32"/>
    </location>
</feature>
<proteinExistence type="predicted"/>
<name>X1A4U7_9ZZZZ</name>
<gene>
    <name evidence="1" type="ORF">S01H4_18172</name>
</gene>
<protein>
    <recommendedName>
        <fullName evidence="2">Ribbon-helix-helix protein CopG domain-containing protein</fullName>
    </recommendedName>
</protein>
<dbReference type="AlphaFoldDB" id="X1A4U7"/>
<comment type="caution">
    <text evidence="1">The sequence shown here is derived from an EMBL/GenBank/DDBJ whole genome shotgun (WGS) entry which is preliminary data.</text>
</comment>
<accession>X1A4U7</accession>
<reference evidence="1" key="1">
    <citation type="journal article" date="2014" name="Front. Microbiol.">
        <title>High frequency of phylogenetically diverse reductive dehalogenase-homologous genes in deep subseafloor sedimentary metagenomes.</title>
        <authorList>
            <person name="Kawai M."/>
            <person name="Futagami T."/>
            <person name="Toyoda A."/>
            <person name="Takaki Y."/>
            <person name="Nishi S."/>
            <person name="Hori S."/>
            <person name="Arai W."/>
            <person name="Tsubouchi T."/>
            <person name="Morono Y."/>
            <person name="Uchiyama I."/>
            <person name="Ito T."/>
            <person name="Fujiyama A."/>
            <person name="Inagaki F."/>
            <person name="Takami H."/>
        </authorList>
    </citation>
    <scope>NUCLEOTIDE SEQUENCE</scope>
    <source>
        <strain evidence="1">Expedition CK06-06</strain>
    </source>
</reference>
<organism evidence="1">
    <name type="scientific">marine sediment metagenome</name>
    <dbReference type="NCBI Taxonomy" id="412755"/>
    <lineage>
        <taxon>unclassified sequences</taxon>
        <taxon>metagenomes</taxon>
        <taxon>ecological metagenomes</taxon>
    </lineage>
</organism>
<evidence type="ECO:0000313" key="1">
    <source>
        <dbReference type="EMBL" id="GAG67803.1"/>
    </source>
</evidence>